<dbReference type="SMART" id="SM00020">
    <property type="entry name" value="Tryp_SPc"/>
    <property type="match status" value="1"/>
</dbReference>
<sequence>MASMQKNGSHACGGTLVAMDSILGNADCFAKSPRASDWTVVLGRLKLNGSNPFEVTLNVTKITLSNQTGSNVAMLHLATPPTLSNYIQPICLKNRRTFSVGSTCWAAGWSSRGGGVEQVLQEIQTSVVECGNTSSDSLCTEAFTVDQGLSGGPLMCKQDGSWFQAAVLTANSTIQGQADVMVFTSVKHFEPFLLQTLGTYLSPASTNTTTTNRPSTTSGCPAQFTFFFFFHLVAFSVCVHFSL</sequence>
<dbReference type="PANTHER" id="PTHR24253">
    <property type="entry name" value="TRANSMEMBRANE PROTEASE SERINE"/>
    <property type="match status" value="1"/>
</dbReference>
<evidence type="ECO:0000313" key="3">
    <source>
        <dbReference type="EMBL" id="KAK2863624.1"/>
    </source>
</evidence>
<evidence type="ECO:0000313" key="4">
    <source>
        <dbReference type="Proteomes" id="UP001187415"/>
    </source>
</evidence>
<name>A0AA88NSY2_CHASR</name>
<dbReference type="EMBL" id="JAUPFM010000001">
    <property type="protein sequence ID" value="KAK2863624.1"/>
    <property type="molecule type" value="Genomic_DNA"/>
</dbReference>
<dbReference type="Proteomes" id="UP001187415">
    <property type="component" value="Unassembled WGS sequence"/>
</dbReference>
<reference evidence="3" key="1">
    <citation type="submission" date="2023-07" db="EMBL/GenBank/DDBJ databases">
        <title>Chromosome-level Genome Assembly of Striped Snakehead (Channa striata).</title>
        <authorList>
            <person name="Liu H."/>
        </authorList>
    </citation>
    <scope>NUCLEOTIDE SEQUENCE</scope>
    <source>
        <strain evidence="3">Gz</strain>
        <tissue evidence="3">Muscle</tissue>
    </source>
</reference>
<dbReference type="SUPFAM" id="SSF50494">
    <property type="entry name" value="Trypsin-like serine proteases"/>
    <property type="match status" value="1"/>
</dbReference>
<evidence type="ECO:0000259" key="2">
    <source>
        <dbReference type="PROSITE" id="PS50240"/>
    </source>
</evidence>
<dbReference type="AlphaFoldDB" id="A0AA88NSY2"/>
<dbReference type="InterPro" id="IPR043504">
    <property type="entry name" value="Peptidase_S1_PA_chymotrypsin"/>
</dbReference>
<evidence type="ECO:0000256" key="1">
    <source>
        <dbReference type="ARBA" id="ARBA00023157"/>
    </source>
</evidence>
<dbReference type="InterPro" id="IPR001254">
    <property type="entry name" value="Trypsin_dom"/>
</dbReference>
<organism evidence="3 4">
    <name type="scientific">Channa striata</name>
    <name type="common">Snakehead murrel</name>
    <name type="synonym">Ophicephalus striatus</name>
    <dbReference type="NCBI Taxonomy" id="64152"/>
    <lineage>
        <taxon>Eukaryota</taxon>
        <taxon>Metazoa</taxon>
        <taxon>Chordata</taxon>
        <taxon>Craniata</taxon>
        <taxon>Vertebrata</taxon>
        <taxon>Euteleostomi</taxon>
        <taxon>Actinopterygii</taxon>
        <taxon>Neopterygii</taxon>
        <taxon>Teleostei</taxon>
        <taxon>Neoteleostei</taxon>
        <taxon>Acanthomorphata</taxon>
        <taxon>Anabantaria</taxon>
        <taxon>Anabantiformes</taxon>
        <taxon>Channoidei</taxon>
        <taxon>Channidae</taxon>
        <taxon>Channa</taxon>
    </lineage>
</organism>
<feature type="domain" description="Peptidase S1" evidence="2">
    <location>
        <begin position="1"/>
        <end position="198"/>
    </location>
</feature>
<accession>A0AA88NSY2</accession>
<dbReference type="GO" id="GO:0004252">
    <property type="term" value="F:serine-type endopeptidase activity"/>
    <property type="evidence" value="ECO:0007669"/>
    <property type="project" value="InterPro"/>
</dbReference>
<gene>
    <name evidence="3" type="ORF">Q5P01_003157</name>
</gene>
<keyword evidence="4" id="KW-1185">Reference proteome</keyword>
<dbReference type="PANTHER" id="PTHR24253:SF127">
    <property type="entry name" value="SERINE PROTEASE 27-LIKE"/>
    <property type="match status" value="1"/>
</dbReference>
<dbReference type="Gene3D" id="2.40.10.10">
    <property type="entry name" value="Trypsin-like serine proteases"/>
    <property type="match status" value="1"/>
</dbReference>
<proteinExistence type="predicted"/>
<protein>
    <recommendedName>
        <fullName evidence="2">Peptidase S1 domain-containing protein</fullName>
    </recommendedName>
</protein>
<comment type="caution">
    <text evidence="3">The sequence shown here is derived from an EMBL/GenBank/DDBJ whole genome shotgun (WGS) entry which is preliminary data.</text>
</comment>
<dbReference type="Pfam" id="PF00089">
    <property type="entry name" value="Trypsin"/>
    <property type="match status" value="1"/>
</dbReference>
<dbReference type="GO" id="GO:0006508">
    <property type="term" value="P:proteolysis"/>
    <property type="evidence" value="ECO:0007669"/>
    <property type="project" value="InterPro"/>
</dbReference>
<dbReference type="InterPro" id="IPR009003">
    <property type="entry name" value="Peptidase_S1_PA"/>
</dbReference>
<keyword evidence="1" id="KW-1015">Disulfide bond</keyword>
<dbReference type="PROSITE" id="PS50240">
    <property type="entry name" value="TRYPSIN_DOM"/>
    <property type="match status" value="1"/>
</dbReference>